<proteinExistence type="inferred from homology"/>
<comment type="catalytic activity">
    <reaction evidence="10">
        <text>adenylyl-molybdopterin + molybdate = Mo-molybdopterin + AMP + H(+)</text>
        <dbReference type="Rhea" id="RHEA:35047"/>
        <dbReference type="ChEBI" id="CHEBI:15378"/>
        <dbReference type="ChEBI" id="CHEBI:36264"/>
        <dbReference type="ChEBI" id="CHEBI:62727"/>
        <dbReference type="ChEBI" id="CHEBI:71302"/>
        <dbReference type="ChEBI" id="CHEBI:456215"/>
        <dbReference type="EC" id="2.10.1.1"/>
    </reaction>
</comment>
<dbReference type="SUPFAM" id="SSF53218">
    <property type="entry name" value="Molybdenum cofactor biosynthesis proteins"/>
    <property type="match status" value="1"/>
</dbReference>
<evidence type="ECO:0000256" key="10">
    <source>
        <dbReference type="ARBA" id="ARBA00047317"/>
    </source>
</evidence>
<dbReference type="Pfam" id="PF03454">
    <property type="entry name" value="MoeA_C"/>
    <property type="match status" value="1"/>
</dbReference>
<dbReference type="Gene3D" id="2.40.340.10">
    <property type="entry name" value="MoeA, C-terminal, domain IV"/>
    <property type="match status" value="1"/>
</dbReference>
<evidence type="ECO:0000256" key="7">
    <source>
        <dbReference type="ARBA" id="ARBA00022723"/>
    </source>
</evidence>
<evidence type="ECO:0000256" key="8">
    <source>
        <dbReference type="ARBA" id="ARBA00022842"/>
    </source>
</evidence>
<evidence type="ECO:0000259" key="12">
    <source>
        <dbReference type="SMART" id="SM00852"/>
    </source>
</evidence>
<evidence type="ECO:0000256" key="3">
    <source>
        <dbReference type="ARBA" id="ARBA00005046"/>
    </source>
</evidence>
<dbReference type="SMART" id="SM00852">
    <property type="entry name" value="MoCF_biosynth"/>
    <property type="match status" value="1"/>
</dbReference>
<dbReference type="EC" id="2.10.1.1" evidence="11"/>
<keyword evidence="6 11" id="KW-0808">Transferase</keyword>
<dbReference type="GO" id="GO:0061599">
    <property type="term" value="F:molybdopterin molybdotransferase activity"/>
    <property type="evidence" value="ECO:0007669"/>
    <property type="project" value="UniProtKB-UniRule"/>
</dbReference>
<dbReference type="UniPathway" id="UPA00344"/>
<comment type="similarity">
    <text evidence="4 11">Belongs to the MoeA family.</text>
</comment>
<accession>A0A833L063</accession>
<dbReference type="CDD" id="cd00887">
    <property type="entry name" value="MoeA"/>
    <property type="match status" value="1"/>
</dbReference>
<dbReference type="Proteomes" id="UP000488506">
    <property type="component" value="Unassembled WGS sequence"/>
</dbReference>
<evidence type="ECO:0000313" key="13">
    <source>
        <dbReference type="EMBL" id="KAF0133124.1"/>
    </source>
</evidence>
<dbReference type="GO" id="GO:0006777">
    <property type="term" value="P:Mo-molybdopterin cofactor biosynthetic process"/>
    <property type="evidence" value="ECO:0007669"/>
    <property type="project" value="UniProtKB-UniRule"/>
</dbReference>
<gene>
    <name evidence="13" type="ORF">FD145_1428</name>
</gene>
<dbReference type="PANTHER" id="PTHR10192">
    <property type="entry name" value="MOLYBDOPTERIN BIOSYNTHESIS PROTEIN"/>
    <property type="match status" value="1"/>
</dbReference>
<evidence type="ECO:0000256" key="1">
    <source>
        <dbReference type="ARBA" id="ARBA00001946"/>
    </source>
</evidence>
<dbReference type="GO" id="GO:0046872">
    <property type="term" value="F:metal ion binding"/>
    <property type="evidence" value="ECO:0007669"/>
    <property type="project" value="UniProtKB-UniRule"/>
</dbReference>
<dbReference type="EMBL" id="WPAF01000034">
    <property type="protein sequence ID" value="KAF0133124.1"/>
    <property type="molecule type" value="Genomic_DNA"/>
</dbReference>
<feature type="domain" description="MoaB/Mog" evidence="12">
    <location>
        <begin position="172"/>
        <end position="310"/>
    </location>
</feature>
<keyword evidence="5 11" id="KW-0500">Molybdenum</keyword>
<keyword evidence="7 11" id="KW-0479">Metal-binding</keyword>
<dbReference type="InterPro" id="IPR005110">
    <property type="entry name" value="MoeA_linker/N"/>
</dbReference>
<dbReference type="Pfam" id="PF00994">
    <property type="entry name" value="MoCF_biosynth"/>
    <property type="match status" value="1"/>
</dbReference>
<dbReference type="InterPro" id="IPR038987">
    <property type="entry name" value="MoeA-like"/>
</dbReference>
<reference evidence="13 14" key="1">
    <citation type="submission" date="2019-12" db="EMBL/GenBank/DDBJ databases">
        <authorList>
            <person name="Wolfe R."/>
            <person name="Danczak R."/>
            <person name="Wilkins M."/>
        </authorList>
    </citation>
    <scope>NUCLEOTIDE SEQUENCE [LARGE SCALE GENOMIC DNA]</scope>
    <source>
        <strain evidence="13">X2_MaxBin.013</strain>
    </source>
</reference>
<protein>
    <recommendedName>
        <fullName evidence="11">Molybdopterin molybdenumtransferase</fullName>
        <ecNumber evidence="11">2.10.1.1</ecNumber>
    </recommendedName>
</protein>
<dbReference type="SUPFAM" id="SSF63867">
    <property type="entry name" value="MoeA C-terminal domain-like"/>
    <property type="match status" value="1"/>
</dbReference>
<dbReference type="InterPro" id="IPR005111">
    <property type="entry name" value="MoeA_C_domain_IV"/>
</dbReference>
<dbReference type="GO" id="GO:0005829">
    <property type="term" value="C:cytosol"/>
    <property type="evidence" value="ECO:0007669"/>
    <property type="project" value="TreeGrafter"/>
</dbReference>
<keyword evidence="9 11" id="KW-0501">Molybdenum cofactor biosynthesis</keyword>
<dbReference type="FunFam" id="2.170.190.11:FF:000001">
    <property type="entry name" value="Molybdopterin molybdenumtransferase"/>
    <property type="match status" value="1"/>
</dbReference>
<comment type="caution">
    <text evidence="13">The sequence shown here is derived from an EMBL/GenBank/DDBJ whole genome shotgun (WGS) entry which is preliminary data.</text>
</comment>
<evidence type="ECO:0000256" key="4">
    <source>
        <dbReference type="ARBA" id="ARBA00010763"/>
    </source>
</evidence>
<dbReference type="NCBIfam" id="NF045515">
    <property type="entry name" value="Glp_gephyrin"/>
    <property type="match status" value="1"/>
</dbReference>
<dbReference type="InterPro" id="IPR008284">
    <property type="entry name" value="MoCF_biosynth_CS"/>
</dbReference>
<dbReference type="Gene3D" id="2.170.190.11">
    <property type="entry name" value="Molybdopterin biosynthesis moea protein, domain 3"/>
    <property type="match status" value="1"/>
</dbReference>
<sequence length="390" mass="42899">MIIAKKALKIILAHSNPIGIEEREIVDSFGCVLAENIYSDIYMPPFDRSAMDGFAINSKDPSKVFEIIEDIPAGTAPKKKIHTGQCARIMTGAMLPLGADKVVKVEDARLISDHALRVTHYENKTNISKNGEDIKAGKKILNIGVKIRPQEIAMLAAVGKTMVKVFRRPRISIISTGSELVEPSLKPKIGQIRNSNSSMILAQLKRRGICGKYLGIARDKFDFTVKLIKKGLENSDILLLSGGVSVGDYDFVKEALKKCEVKIHFNKIAVKPGKPTVFGTKGEKLIFGLPGNPVSVFAVFELFVVPALDKIVGRKAGTNLKKYILLNDFIRRDANREQYFPIMLGEKGVKLIAFHGSAHILALTKANGLMQIKKGIKKIKKGTMVDVRPV</sequence>
<dbReference type="InterPro" id="IPR001453">
    <property type="entry name" value="MoaB/Mog_dom"/>
</dbReference>
<evidence type="ECO:0000313" key="14">
    <source>
        <dbReference type="Proteomes" id="UP000488506"/>
    </source>
</evidence>
<evidence type="ECO:0000256" key="5">
    <source>
        <dbReference type="ARBA" id="ARBA00022505"/>
    </source>
</evidence>
<comment type="cofactor">
    <cofactor evidence="1 11">
        <name>Mg(2+)</name>
        <dbReference type="ChEBI" id="CHEBI:18420"/>
    </cofactor>
</comment>
<dbReference type="PANTHER" id="PTHR10192:SF5">
    <property type="entry name" value="GEPHYRIN"/>
    <property type="match status" value="1"/>
</dbReference>
<dbReference type="InterPro" id="IPR036688">
    <property type="entry name" value="MoeA_C_domain_IV_sf"/>
</dbReference>
<dbReference type="InterPro" id="IPR036425">
    <property type="entry name" value="MoaB/Mog-like_dom_sf"/>
</dbReference>
<dbReference type="Gene3D" id="3.40.980.10">
    <property type="entry name" value="MoaB/Mog-like domain"/>
    <property type="match status" value="1"/>
</dbReference>
<name>A0A833L063_UNCSA</name>
<evidence type="ECO:0000256" key="2">
    <source>
        <dbReference type="ARBA" id="ARBA00002901"/>
    </source>
</evidence>
<dbReference type="NCBIfam" id="TIGR00177">
    <property type="entry name" value="molyb_syn"/>
    <property type="match status" value="1"/>
</dbReference>
<dbReference type="AlphaFoldDB" id="A0A833L063"/>
<dbReference type="FunFam" id="3.40.980.10:FF:000004">
    <property type="entry name" value="Molybdopterin molybdenumtransferase"/>
    <property type="match status" value="1"/>
</dbReference>
<dbReference type="Pfam" id="PF03453">
    <property type="entry name" value="MoeA_N"/>
    <property type="match status" value="1"/>
</dbReference>
<dbReference type="SUPFAM" id="SSF63882">
    <property type="entry name" value="MoeA N-terminal region -like"/>
    <property type="match status" value="1"/>
</dbReference>
<evidence type="ECO:0000256" key="6">
    <source>
        <dbReference type="ARBA" id="ARBA00022679"/>
    </source>
</evidence>
<evidence type="ECO:0000256" key="11">
    <source>
        <dbReference type="RuleBase" id="RU365090"/>
    </source>
</evidence>
<keyword evidence="8 11" id="KW-0460">Magnesium</keyword>
<organism evidence="13 14">
    <name type="scientific">Candidatus Saganbacteria bacterium</name>
    <dbReference type="NCBI Taxonomy" id="2575572"/>
    <lineage>
        <taxon>Bacteria</taxon>
        <taxon>Bacillati</taxon>
        <taxon>Saganbacteria</taxon>
    </lineage>
</organism>
<dbReference type="PROSITE" id="PS01079">
    <property type="entry name" value="MOCF_BIOSYNTHESIS_2"/>
    <property type="match status" value="1"/>
</dbReference>
<comment type="pathway">
    <text evidence="3 11">Cofactor biosynthesis; molybdopterin biosynthesis.</text>
</comment>
<dbReference type="InterPro" id="IPR036135">
    <property type="entry name" value="MoeA_linker/N_sf"/>
</dbReference>
<evidence type="ECO:0000256" key="9">
    <source>
        <dbReference type="ARBA" id="ARBA00023150"/>
    </source>
</evidence>
<dbReference type="Gene3D" id="3.90.105.10">
    <property type="entry name" value="Molybdopterin biosynthesis moea protein, domain 2"/>
    <property type="match status" value="1"/>
</dbReference>
<comment type="function">
    <text evidence="2 11">Catalyzes the insertion of molybdate into adenylated molybdopterin with the concomitant release of AMP.</text>
</comment>